<keyword evidence="3" id="KW-1185">Reference proteome</keyword>
<feature type="transmembrane region" description="Helical" evidence="1">
    <location>
        <begin position="95"/>
        <end position="116"/>
    </location>
</feature>
<dbReference type="AlphaFoldDB" id="A0AA36GPC2"/>
<keyword evidence="1" id="KW-0812">Transmembrane</keyword>
<evidence type="ECO:0000256" key="1">
    <source>
        <dbReference type="SAM" id="Phobius"/>
    </source>
</evidence>
<keyword evidence="1" id="KW-0472">Membrane</keyword>
<name>A0AA36GPC2_CYLNA</name>
<accession>A0AA36GPC2</accession>
<protein>
    <submittedName>
        <fullName evidence="2">Uncharacterized protein</fullName>
    </submittedName>
</protein>
<reference evidence="2" key="1">
    <citation type="submission" date="2023-07" db="EMBL/GenBank/DDBJ databases">
        <authorList>
            <consortium name="CYATHOMIX"/>
        </authorList>
    </citation>
    <scope>NUCLEOTIDE SEQUENCE</scope>
    <source>
        <strain evidence="2">N/A</strain>
    </source>
</reference>
<dbReference type="Proteomes" id="UP001176961">
    <property type="component" value="Unassembled WGS sequence"/>
</dbReference>
<proteinExistence type="predicted"/>
<feature type="transmembrane region" description="Helical" evidence="1">
    <location>
        <begin position="33"/>
        <end position="54"/>
    </location>
</feature>
<comment type="caution">
    <text evidence="2">The sequence shown here is derived from an EMBL/GenBank/DDBJ whole genome shotgun (WGS) entry which is preliminary data.</text>
</comment>
<dbReference type="EMBL" id="CATQJL010000112">
    <property type="protein sequence ID" value="CAJ0595733.1"/>
    <property type="molecule type" value="Genomic_DNA"/>
</dbReference>
<evidence type="ECO:0000313" key="2">
    <source>
        <dbReference type="EMBL" id="CAJ0595733.1"/>
    </source>
</evidence>
<organism evidence="2 3">
    <name type="scientific">Cylicocyclus nassatus</name>
    <name type="common">Nematode worm</name>
    <dbReference type="NCBI Taxonomy" id="53992"/>
    <lineage>
        <taxon>Eukaryota</taxon>
        <taxon>Metazoa</taxon>
        <taxon>Ecdysozoa</taxon>
        <taxon>Nematoda</taxon>
        <taxon>Chromadorea</taxon>
        <taxon>Rhabditida</taxon>
        <taxon>Rhabditina</taxon>
        <taxon>Rhabditomorpha</taxon>
        <taxon>Strongyloidea</taxon>
        <taxon>Strongylidae</taxon>
        <taxon>Cylicocyclus</taxon>
    </lineage>
</organism>
<sequence length="193" mass="21824">MHGGDEKTQPEVVFKVDELLESKFIVHYRKTEACALCEAGFCIVLLIFGLLEVFKLNEHVCGYCFVCAAFLFFCLFLQFYFAVIFNCWPLLICHAFQAGGMCLSIFVLLMCSLLLSYPTQITVVQYRITAVLVVATGIIILTVVATFAASSFSRARELWAFEVTHTDHLRRLLIDALDTLEMYKQERTSSSGD</sequence>
<evidence type="ECO:0000313" key="3">
    <source>
        <dbReference type="Proteomes" id="UP001176961"/>
    </source>
</evidence>
<feature type="transmembrane region" description="Helical" evidence="1">
    <location>
        <begin position="60"/>
        <end position="83"/>
    </location>
</feature>
<keyword evidence="1" id="KW-1133">Transmembrane helix</keyword>
<gene>
    <name evidence="2" type="ORF">CYNAS_LOCUS7716</name>
</gene>
<feature type="transmembrane region" description="Helical" evidence="1">
    <location>
        <begin position="128"/>
        <end position="149"/>
    </location>
</feature>